<feature type="compositionally biased region" description="Basic residues" evidence="1">
    <location>
        <begin position="84"/>
        <end position="101"/>
    </location>
</feature>
<evidence type="ECO:0000313" key="3">
    <source>
        <dbReference type="Proteomes" id="UP000639772"/>
    </source>
</evidence>
<evidence type="ECO:0000313" key="2">
    <source>
        <dbReference type="EMBL" id="KAG0482883.1"/>
    </source>
</evidence>
<feature type="compositionally biased region" description="Basic and acidic residues" evidence="1">
    <location>
        <begin position="74"/>
        <end position="83"/>
    </location>
</feature>
<sequence length="192" mass="21309">MEQHPRTPPGDHICITLPLESCAPTLFEPQRSPIHSPSPTTAVLLRTHSALPPAPPASITAATHPRQAHPVRSPPRDPREGSERRRRAGIHMGHRRPPRRLRHRTRAQGLLVRHSYLAGRGCPHLQPQSRARVATPVHVVTRRGRSSKLPRLPPPLAPICPCHPSPLLLPFRNENHPTVSGWVPQSPMPHAD</sequence>
<dbReference type="EMBL" id="JADCNM010000005">
    <property type="protein sequence ID" value="KAG0482883.1"/>
    <property type="molecule type" value="Genomic_DNA"/>
</dbReference>
<reference evidence="2 3" key="1">
    <citation type="journal article" date="2020" name="Nat. Food">
        <title>A phased Vanilla planifolia genome enables genetic improvement of flavour and production.</title>
        <authorList>
            <person name="Hasing T."/>
            <person name="Tang H."/>
            <person name="Brym M."/>
            <person name="Khazi F."/>
            <person name="Huang T."/>
            <person name="Chambers A.H."/>
        </authorList>
    </citation>
    <scope>NUCLEOTIDE SEQUENCE [LARGE SCALE GENOMIC DNA]</scope>
    <source>
        <tissue evidence="2">Leaf</tissue>
    </source>
</reference>
<feature type="region of interest" description="Disordered" evidence="1">
    <location>
        <begin position="50"/>
        <end position="101"/>
    </location>
</feature>
<feature type="compositionally biased region" description="Low complexity" evidence="1">
    <location>
        <begin position="50"/>
        <end position="65"/>
    </location>
</feature>
<comment type="caution">
    <text evidence="2">The sequence shown here is derived from an EMBL/GenBank/DDBJ whole genome shotgun (WGS) entry which is preliminary data.</text>
</comment>
<organism evidence="2 3">
    <name type="scientific">Vanilla planifolia</name>
    <name type="common">Vanilla</name>
    <dbReference type="NCBI Taxonomy" id="51239"/>
    <lineage>
        <taxon>Eukaryota</taxon>
        <taxon>Viridiplantae</taxon>
        <taxon>Streptophyta</taxon>
        <taxon>Embryophyta</taxon>
        <taxon>Tracheophyta</taxon>
        <taxon>Spermatophyta</taxon>
        <taxon>Magnoliopsida</taxon>
        <taxon>Liliopsida</taxon>
        <taxon>Asparagales</taxon>
        <taxon>Orchidaceae</taxon>
        <taxon>Vanilloideae</taxon>
        <taxon>Vanilleae</taxon>
        <taxon>Vanilla</taxon>
    </lineage>
</organism>
<proteinExistence type="predicted"/>
<evidence type="ECO:0000256" key="1">
    <source>
        <dbReference type="SAM" id="MobiDB-lite"/>
    </source>
</evidence>
<gene>
    <name evidence="2" type="ORF">HPP92_010967</name>
</gene>
<dbReference type="Proteomes" id="UP000639772">
    <property type="component" value="Unassembled WGS sequence"/>
</dbReference>
<name>A0A835RAN4_VANPL</name>
<protein>
    <submittedName>
        <fullName evidence="2">Uncharacterized protein</fullName>
    </submittedName>
</protein>
<dbReference type="AlphaFoldDB" id="A0A835RAN4"/>
<accession>A0A835RAN4</accession>